<dbReference type="PANTHER" id="PTHR32114:SF2">
    <property type="entry name" value="ABC TRANSPORTER ABCH.3"/>
    <property type="match status" value="1"/>
</dbReference>
<dbReference type="GO" id="GO:0016887">
    <property type="term" value="F:ATP hydrolysis activity"/>
    <property type="evidence" value="ECO:0007669"/>
    <property type="project" value="InterPro"/>
</dbReference>
<name>A0A444JKQ2_9GAMM</name>
<feature type="coiled-coil region" evidence="1">
    <location>
        <begin position="635"/>
        <end position="778"/>
    </location>
</feature>
<sequence>MKILALRGENLASLQHKFEIDFAHGRLGEAGLFAITGKTGAGKSTLLDAICLALFDRIPRLQSNKKNDAEIGRDDDTSRIKANDVRSILSRGKAEGFAEVDFVANDGSHWRAHWHVRRARGRAEGRIQASEQWLESIETGQRFAGKKQELQIEMERLIGLSFEQFRRAVMLPQGEFAAFLKAGADERAALLERMTGGEVYGRLSVAAYERARGEKLKLTQLQEKLGEITVLSDDDKQLLIEQIEQLKQQVQQLETQQNEFKLHQQTLKTEKATAERVAEAQVKWLQAKQQEADAQPRYEQLALIEKVQPAHRDFSLLQQTTAQLAKLAHALAQAEAALLAEKQQLAKAELQATTAQDKLNQTRQQWDQVEPKLKEAAKWDQQADGLRAQLSDHEKELQQRNESVSAQQQQFQQVQQQQLTQQQRQQQLSITLEQNQTFKAVAEQYASVRDNLEQYLSAHRTRSKLHKEKQQIEAAQQDHGRQQADVEGQLKELLARKADCEAQSQQFDLVALEQLQTQGRSQYSEKQQRRDVLRQAISGAKEWTLLLHQADKIRVEQHELQTGISQAEQRLVVLLPELDIQTIQHQEVERMLQQSRAVMNLEDYRNELQPNDACPLCGSHDHPYATENPVADGLLHTQQQRLDTLTKQLQDGQAERRHLQQVVQKDQLRVDGLKNDRQQLDTQVEHLYRQFETVLSSLNVSDRLSLNSDVQTLNQQLVQWQQDVEQTMLELTALQQSGEQRQQQILQGRQLVAQLQQIQQQEAELKEQQHALAKTSTQWLERLQSLDDQGSVQQGILTARASTLSEQYGCDVWLEQLKQLGSEQFFQQLDIEVQQFTENQQALVDTEKLLSELAPQIAELETSLQNGQKQCSELTEKTELLKKDIQHVWQLRVALVGEQNLQQLEQQQKQALVAQQEALDAVHVIQRKSAEAKAAAEAAFNGVRQQQAHAEGEQKLLVQRWLDWQQKLGLSEQQLTDCLSKDEAWLTREREALKEIGQRLASAQTVLAEREQAVVEHQELAALSHQWFNELGVEEYGSADGMAQQAQLVADWNNQKADLDEQYYQQRQRLDLAVNAERQSGELTQQLMAQQGQTELWLQMSELIGSATGNKFRTLAQGLTLQQLVILANEHLQDLAPRYALQPVPGSPLALQVIDHDMGDEVRSVESLSGGESFLVSLALALALASLAADTRQLGSLFIDEGFGTLDPDSLEMALACLDALQADGRQIGVISHVGTMVERIGVQVAVEAQGGGRSQISIRG</sequence>
<evidence type="ECO:0000256" key="2">
    <source>
        <dbReference type="SAM" id="MobiDB-lite"/>
    </source>
</evidence>
<reference evidence="4 5" key="1">
    <citation type="submission" date="2018-11" db="EMBL/GenBank/DDBJ databases">
        <title>Photobacterium sp. BEI247 sp. nov., a marine bacterium isolated from Yongle Blue Hole in the South China Sea.</title>
        <authorList>
            <person name="Wang X."/>
        </authorList>
    </citation>
    <scope>NUCLEOTIDE SEQUENCE [LARGE SCALE GENOMIC DNA]</scope>
    <source>
        <strain evidence="5">BEI247</strain>
    </source>
</reference>
<dbReference type="Gene3D" id="3.40.50.300">
    <property type="entry name" value="P-loop containing nucleotide triphosphate hydrolases"/>
    <property type="match status" value="2"/>
</dbReference>
<proteinExistence type="predicted"/>
<feature type="coiled-coil region" evidence="1">
    <location>
        <begin position="236"/>
        <end position="266"/>
    </location>
</feature>
<dbReference type="Pfam" id="PF13558">
    <property type="entry name" value="SbcC_Walker_B"/>
    <property type="match status" value="1"/>
</dbReference>
<keyword evidence="4" id="KW-0540">Nuclease</keyword>
<dbReference type="RefSeq" id="WP_128785726.1">
    <property type="nucleotide sequence ID" value="NZ_RJLM01000012.1"/>
</dbReference>
<dbReference type="SUPFAM" id="SSF52540">
    <property type="entry name" value="P-loop containing nucleoside triphosphate hydrolases"/>
    <property type="match status" value="1"/>
</dbReference>
<dbReference type="Proteomes" id="UP000287563">
    <property type="component" value="Unassembled WGS sequence"/>
</dbReference>
<dbReference type="OrthoDB" id="9795626at2"/>
<protein>
    <submittedName>
        <fullName evidence="4">Exonuclease SbcC</fullName>
    </submittedName>
</protein>
<feature type="domain" description="Rad50/SbcC-type AAA" evidence="3">
    <location>
        <begin position="6"/>
        <end position="257"/>
    </location>
</feature>
<feature type="coiled-coil region" evidence="1">
    <location>
        <begin position="857"/>
        <end position="921"/>
    </location>
</feature>
<dbReference type="AlphaFoldDB" id="A0A444JKQ2"/>
<dbReference type="Pfam" id="PF13476">
    <property type="entry name" value="AAA_23"/>
    <property type="match status" value="1"/>
</dbReference>
<comment type="caution">
    <text evidence="4">The sequence shown here is derived from an EMBL/GenBank/DDBJ whole genome shotgun (WGS) entry which is preliminary data.</text>
</comment>
<evidence type="ECO:0000313" key="4">
    <source>
        <dbReference type="EMBL" id="RWX53625.1"/>
    </source>
</evidence>
<keyword evidence="5" id="KW-1185">Reference proteome</keyword>
<keyword evidence="4" id="KW-0269">Exonuclease</keyword>
<accession>A0A444JKQ2</accession>
<dbReference type="GO" id="GO:0004527">
    <property type="term" value="F:exonuclease activity"/>
    <property type="evidence" value="ECO:0007669"/>
    <property type="project" value="UniProtKB-KW"/>
</dbReference>
<gene>
    <name evidence="4" type="ORF">EDI28_20520</name>
</gene>
<dbReference type="PANTHER" id="PTHR32114">
    <property type="entry name" value="ABC TRANSPORTER ABCH.3"/>
    <property type="match status" value="1"/>
</dbReference>
<dbReference type="EMBL" id="RJLM01000012">
    <property type="protein sequence ID" value="RWX53625.1"/>
    <property type="molecule type" value="Genomic_DNA"/>
</dbReference>
<dbReference type="Gene3D" id="1.10.287.1490">
    <property type="match status" value="1"/>
</dbReference>
<feature type="region of interest" description="Disordered" evidence="2">
    <location>
        <begin position="461"/>
        <end position="484"/>
    </location>
</feature>
<evidence type="ECO:0000256" key="1">
    <source>
        <dbReference type="SAM" id="Coils"/>
    </source>
</evidence>
<evidence type="ECO:0000259" key="3">
    <source>
        <dbReference type="Pfam" id="PF13476"/>
    </source>
</evidence>
<keyword evidence="4" id="KW-0378">Hydrolase</keyword>
<evidence type="ECO:0000313" key="5">
    <source>
        <dbReference type="Proteomes" id="UP000287563"/>
    </source>
</evidence>
<feature type="region of interest" description="Disordered" evidence="2">
    <location>
        <begin position="362"/>
        <end position="384"/>
    </location>
</feature>
<feature type="compositionally biased region" description="Basic and acidic residues" evidence="2">
    <location>
        <begin position="468"/>
        <end position="484"/>
    </location>
</feature>
<dbReference type="InterPro" id="IPR027417">
    <property type="entry name" value="P-loop_NTPase"/>
</dbReference>
<feature type="compositionally biased region" description="Basic and acidic residues" evidence="2">
    <location>
        <begin position="369"/>
        <end position="378"/>
    </location>
</feature>
<dbReference type="InterPro" id="IPR038729">
    <property type="entry name" value="Rad50/SbcC_AAA"/>
</dbReference>
<dbReference type="GO" id="GO:0006302">
    <property type="term" value="P:double-strand break repair"/>
    <property type="evidence" value="ECO:0007669"/>
    <property type="project" value="InterPro"/>
</dbReference>
<organism evidence="4 5">
    <name type="scientific">Photobacterium chitinilyticum</name>
    <dbReference type="NCBI Taxonomy" id="2485123"/>
    <lineage>
        <taxon>Bacteria</taxon>
        <taxon>Pseudomonadati</taxon>
        <taxon>Pseudomonadota</taxon>
        <taxon>Gammaproteobacteria</taxon>
        <taxon>Vibrionales</taxon>
        <taxon>Vibrionaceae</taxon>
        <taxon>Photobacterium</taxon>
    </lineage>
</organism>
<keyword evidence="1" id="KW-0175">Coiled coil</keyword>